<dbReference type="SUPFAM" id="SSF48452">
    <property type="entry name" value="TPR-like"/>
    <property type="match status" value="1"/>
</dbReference>
<proteinExistence type="predicted"/>
<dbReference type="Proteomes" id="UP001595712">
    <property type="component" value="Unassembled WGS sequence"/>
</dbReference>
<accession>A0ABV7Q5P8</accession>
<sequence length="178" mass="19463">MSAEQQQIAELIATGNDGRMYATEPERLRRLVHYELAREARLSQPELRQAGVGLIALGDHTEAQRVLAAAVDRAATPHQRVAALVNLGDAFRYPGELATAEPLYEQAIEIARAESPNILHFALQHYGKHLIDARRPHLAVEVLTEVLVMRQKLGDPALIASTQEALSAARAAVGPRTI</sequence>
<comment type="caution">
    <text evidence="1">The sequence shown here is derived from an EMBL/GenBank/DDBJ whole genome shotgun (WGS) entry which is preliminary data.</text>
</comment>
<dbReference type="InterPro" id="IPR011990">
    <property type="entry name" value="TPR-like_helical_dom_sf"/>
</dbReference>
<protein>
    <submittedName>
        <fullName evidence="1">Tetratricopeptide repeat protein</fullName>
    </submittedName>
</protein>
<organism evidence="1 2">
    <name type="scientific">Glycomyces rhizosphaerae</name>
    <dbReference type="NCBI Taxonomy" id="2054422"/>
    <lineage>
        <taxon>Bacteria</taxon>
        <taxon>Bacillati</taxon>
        <taxon>Actinomycetota</taxon>
        <taxon>Actinomycetes</taxon>
        <taxon>Glycomycetales</taxon>
        <taxon>Glycomycetaceae</taxon>
        <taxon>Glycomyces</taxon>
    </lineage>
</organism>
<gene>
    <name evidence="1" type="ORF">ACFO8M_19490</name>
</gene>
<dbReference type="EMBL" id="JBHRWO010000020">
    <property type="protein sequence ID" value="MFC3494673.1"/>
    <property type="molecule type" value="Genomic_DNA"/>
</dbReference>
<name>A0ABV7Q5P8_9ACTN</name>
<keyword evidence="2" id="KW-1185">Reference proteome</keyword>
<evidence type="ECO:0000313" key="2">
    <source>
        <dbReference type="Proteomes" id="UP001595712"/>
    </source>
</evidence>
<dbReference type="RefSeq" id="WP_387978628.1">
    <property type="nucleotide sequence ID" value="NZ_JBHRWO010000020.1"/>
</dbReference>
<evidence type="ECO:0000313" key="1">
    <source>
        <dbReference type="EMBL" id="MFC3494673.1"/>
    </source>
</evidence>
<dbReference type="Gene3D" id="1.25.40.10">
    <property type="entry name" value="Tetratricopeptide repeat domain"/>
    <property type="match status" value="1"/>
</dbReference>
<dbReference type="Pfam" id="PF13424">
    <property type="entry name" value="TPR_12"/>
    <property type="match status" value="1"/>
</dbReference>
<reference evidence="2" key="1">
    <citation type="journal article" date="2019" name="Int. J. Syst. Evol. Microbiol.">
        <title>The Global Catalogue of Microorganisms (GCM) 10K type strain sequencing project: providing services to taxonomists for standard genome sequencing and annotation.</title>
        <authorList>
            <consortium name="The Broad Institute Genomics Platform"/>
            <consortium name="The Broad Institute Genome Sequencing Center for Infectious Disease"/>
            <person name="Wu L."/>
            <person name="Ma J."/>
        </authorList>
    </citation>
    <scope>NUCLEOTIDE SEQUENCE [LARGE SCALE GENOMIC DNA]</scope>
    <source>
        <strain evidence="2">CGMCC 4.7396</strain>
    </source>
</reference>